<dbReference type="NCBIfam" id="NF002741">
    <property type="entry name" value="PRK02726.1"/>
    <property type="match status" value="1"/>
</dbReference>
<dbReference type="InterPro" id="IPR025877">
    <property type="entry name" value="MobA-like_NTP_Trfase"/>
</dbReference>
<evidence type="ECO:0000313" key="10">
    <source>
        <dbReference type="Proteomes" id="UP001604335"/>
    </source>
</evidence>
<keyword evidence="6" id="KW-0342">GTP-binding</keyword>
<keyword evidence="1" id="KW-0963">Cytoplasm</keyword>
<keyword evidence="2 9" id="KW-0808">Transferase</keyword>
<gene>
    <name evidence="9" type="ORF">VPK24_03655</name>
</gene>
<organism evidence="9 10">
    <name type="scientific">Limnothrix redekei LRLZ20PSL1</name>
    <dbReference type="NCBI Taxonomy" id="3112953"/>
    <lineage>
        <taxon>Bacteria</taxon>
        <taxon>Bacillati</taxon>
        <taxon>Cyanobacteriota</taxon>
        <taxon>Cyanophyceae</taxon>
        <taxon>Pseudanabaenales</taxon>
        <taxon>Pseudanabaenaceae</taxon>
        <taxon>Limnothrix</taxon>
    </lineage>
</organism>
<dbReference type="SUPFAM" id="SSF53448">
    <property type="entry name" value="Nucleotide-diphospho-sugar transferases"/>
    <property type="match status" value="1"/>
</dbReference>
<dbReference type="EC" id="2.7.7.77" evidence="9"/>
<dbReference type="Pfam" id="PF12804">
    <property type="entry name" value="NTP_transf_3"/>
    <property type="match status" value="1"/>
</dbReference>
<evidence type="ECO:0000256" key="5">
    <source>
        <dbReference type="ARBA" id="ARBA00022842"/>
    </source>
</evidence>
<dbReference type="GO" id="GO:0061603">
    <property type="term" value="F:molybdenum cofactor guanylyltransferase activity"/>
    <property type="evidence" value="ECO:0007669"/>
    <property type="project" value="UniProtKB-EC"/>
</dbReference>
<dbReference type="EMBL" id="JAZAQF010000021">
    <property type="protein sequence ID" value="MFG3816721.1"/>
    <property type="molecule type" value="Genomic_DNA"/>
</dbReference>
<evidence type="ECO:0000313" key="9">
    <source>
        <dbReference type="EMBL" id="MFG3816721.1"/>
    </source>
</evidence>
<dbReference type="RefSeq" id="WP_393010803.1">
    <property type="nucleotide sequence ID" value="NZ_JAZAQF010000021.1"/>
</dbReference>
<reference evidence="10" key="1">
    <citation type="journal article" date="2024" name="Algal Res.">
        <title>Biochemical, toxicological and genomic investigation of a high-biomass producing Limnothrix strain isolated from Italian shallow drinking water reservoir.</title>
        <authorList>
            <person name="Simonazzi M."/>
            <person name="Shishido T.K."/>
            <person name="Delbaje E."/>
            <person name="Wahlsten M."/>
            <person name="Fewer D.P."/>
            <person name="Sivonen K."/>
            <person name="Pezzolesi L."/>
            <person name="Pistocchi R."/>
        </authorList>
    </citation>
    <scope>NUCLEOTIDE SEQUENCE [LARGE SCALE GENOMIC DNA]</scope>
    <source>
        <strain evidence="10">LRLZ20PSL1</strain>
    </source>
</reference>
<evidence type="ECO:0000256" key="1">
    <source>
        <dbReference type="ARBA" id="ARBA00022490"/>
    </source>
</evidence>
<evidence type="ECO:0000256" key="3">
    <source>
        <dbReference type="ARBA" id="ARBA00022723"/>
    </source>
</evidence>
<keyword evidence="10" id="KW-1185">Reference proteome</keyword>
<evidence type="ECO:0000256" key="2">
    <source>
        <dbReference type="ARBA" id="ARBA00022679"/>
    </source>
</evidence>
<proteinExistence type="predicted"/>
<keyword evidence="7" id="KW-0501">Molybdenum cofactor biosynthesis</keyword>
<dbReference type="Proteomes" id="UP001604335">
    <property type="component" value="Unassembled WGS sequence"/>
</dbReference>
<keyword evidence="3" id="KW-0479">Metal-binding</keyword>
<dbReference type="PANTHER" id="PTHR19136:SF81">
    <property type="entry name" value="MOLYBDENUM COFACTOR GUANYLYLTRANSFERASE"/>
    <property type="match status" value="1"/>
</dbReference>
<keyword evidence="4" id="KW-0547">Nucleotide-binding</keyword>
<evidence type="ECO:0000256" key="4">
    <source>
        <dbReference type="ARBA" id="ARBA00022741"/>
    </source>
</evidence>
<dbReference type="InterPro" id="IPR029044">
    <property type="entry name" value="Nucleotide-diphossugar_trans"/>
</dbReference>
<protein>
    <submittedName>
        <fullName evidence="9">Molybdenum cofactor guanylyltransferase</fullName>
        <ecNumber evidence="9">2.7.7.77</ecNumber>
    </submittedName>
</protein>
<evidence type="ECO:0000259" key="8">
    <source>
        <dbReference type="Pfam" id="PF12804"/>
    </source>
</evidence>
<dbReference type="Gene3D" id="3.90.550.10">
    <property type="entry name" value="Spore Coat Polysaccharide Biosynthesis Protein SpsA, Chain A"/>
    <property type="match status" value="1"/>
</dbReference>
<keyword evidence="9" id="KW-0548">Nucleotidyltransferase</keyword>
<sequence length="213" mass="24227">MIQAAILAGGQSRRMGRDKVLLPWNGQPMLHRVCEVAIAVTERRPIIFSPWPERYQTHPATAALPVDWWRESVADRGPLLAFSELLDRAARDLTDINWVWLLACDLPCLDGPVCRSWLDRRHALSSKQVALVPRTDRGWEPLCGLYRPAIAPQLRTFIDQGGRSFQAWLDQLATEQRAIYLPLTTLEAATLRNCNSPQDLQDFLRHRAPVSED</sequence>
<dbReference type="PANTHER" id="PTHR19136">
    <property type="entry name" value="MOLYBDENUM COFACTOR GUANYLYLTRANSFERASE"/>
    <property type="match status" value="1"/>
</dbReference>
<evidence type="ECO:0000256" key="7">
    <source>
        <dbReference type="ARBA" id="ARBA00023150"/>
    </source>
</evidence>
<comment type="caution">
    <text evidence="9">The sequence shown here is derived from an EMBL/GenBank/DDBJ whole genome shotgun (WGS) entry which is preliminary data.</text>
</comment>
<accession>A0ABW7C9W6</accession>
<keyword evidence="5" id="KW-0460">Magnesium</keyword>
<dbReference type="CDD" id="cd02503">
    <property type="entry name" value="MobA"/>
    <property type="match status" value="1"/>
</dbReference>
<feature type="domain" description="MobA-like NTP transferase" evidence="8">
    <location>
        <begin position="4"/>
        <end position="169"/>
    </location>
</feature>
<evidence type="ECO:0000256" key="6">
    <source>
        <dbReference type="ARBA" id="ARBA00023134"/>
    </source>
</evidence>
<name>A0ABW7C9W6_9CYAN</name>
<dbReference type="InterPro" id="IPR013482">
    <property type="entry name" value="Molybde_CF_guanTrfase"/>
</dbReference>